<accession>A0A4Y8Q020</accession>
<dbReference type="AlphaFoldDB" id="A0A4Y8Q020"/>
<dbReference type="InterPro" id="IPR001387">
    <property type="entry name" value="Cro/C1-type_HTH"/>
</dbReference>
<dbReference type="PROSITE" id="PS00356">
    <property type="entry name" value="HTH_LACI_1"/>
    <property type="match status" value="1"/>
</dbReference>
<feature type="domain" description="HTH lacI-type" evidence="5">
    <location>
        <begin position="3"/>
        <end position="57"/>
    </location>
</feature>
<dbReference type="RefSeq" id="WP_134754051.1">
    <property type="nucleotide sequence ID" value="NZ_MYFO02000009.1"/>
</dbReference>
<dbReference type="InterPro" id="IPR028082">
    <property type="entry name" value="Peripla_BP_I"/>
</dbReference>
<reference evidence="7 8" key="1">
    <citation type="submission" date="2017-03" db="EMBL/GenBank/DDBJ databases">
        <title>Isolation of Levoglucosan Utilizing Bacteria.</title>
        <authorList>
            <person name="Arya A.S."/>
        </authorList>
    </citation>
    <scope>NUCLEOTIDE SEQUENCE [LARGE SCALE GENOMIC DNA]</scope>
    <source>
        <strain evidence="7 8">MEC069</strain>
    </source>
</reference>
<dbReference type="PROSITE" id="PS50943">
    <property type="entry name" value="HTH_CROC1"/>
    <property type="match status" value="1"/>
</dbReference>
<evidence type="ECO:0000256" key="1">
    <source>
        <dbReference type="ARBA" id="ARBA00022491"/>
    </source>
</evidence>
<organism evidence="7 8">
    <name type="scientific">Paenibacillus athensensis</name>
    <dbReference type="NCBI Taxonomy" id="1967502"/>
    <lineage>
        <taxon>Bacteria</taxon>
        <taxon>Bacillati</taxon>
        <taxon>Bacillota</taxon>
        <taxon>Bacilli</taxon>
        <taxon>Bacillales</taxon>
        <taxon>Paenibacillaceae</taxon>
        <taxon>Paenibacillus</taxon>
    </lineage>
</organism>
<dbReference type="Proteomes" id="UP000298246">
    <property type="component" value="Unassembled WGS sequence"/>
</dbReference>
<keyword evidence="8" id="KW-1185">Reference proteome</keyword>
<evidence type="ECO:0000256" key="3">
    <source>
        <dbReference type="ARBA" id="ARBA00023125"/>
    </source>
</evidence>
<evidence type="ECO:0000256" key="4">
    <source>
        <dbReference type="ARBA" id="ARBA00023163"/>
    </source>
</evidence>
<evidence type="ECO:0000259" key="5">
    <source>
        <dbReference type="PROSITE" id="PS50932"/>
    </source>
</evidence>
<name>A0A4Y8Q020_9BACL</name>
<keyword evidence="3" id="KW-0238">DNA-binding</keyword>
<evidence type="ECO:0000259" key="6">
    <source>
        <dbReference type="PROSITE" id="PS50943"/>
    </source>
</evidence>
<dbReference type="SMART" id="SM00354">
    <property type="entry name" value="HTH_LACI"/>
    <property type="match status" value="1"/>
</dbReference>
<dbReference type="InterPro" id="IPR000843">
    <property type="entry name" value="HTH_LacI"/>
</dbReference>
<proteinExistence type="predicted"/>
<dbReference type="InterPro" id="IPR010982">
    <property type="entry name" value="Lambda_DNA-bd_dom_sf"/>
</dbReference>
<gene>
    <name evidence="7" type="ORF">B5M42_14555</name>
</gene>
<dbReference type="PANTHER" id="PTHR30146:SF148">
    <property type="entry name" value="HTH-TYPE TRANSCRIPTIONAL REPRESSOR PURR-RELATED"/>
    <property type="match status" value="1"/>
</dbReference>
<dbReference type="SUPFAM" id="SSF47413">
    <property type="entry name" value="lambda repressor-like DNA-binding domains"/>
    <property type="match status" value="1"/>
</dbReference>
<keyword evidence="2" id="KW-0805">Transcription regulation</keyword>
<dbReference type="GO" id="GO:0000976">
    <property type="term" value="F:transcription cis-regulatory region binding"/>
    <property type="evidence" value="ECO:0007669"/>
    <property type="project" value="TreeGrafter"/>
</dbReference>
<dbReference type="SUPFAM" id="SSF53822">
    <property type="entry name" value="Periplasmic binding protein-like I"/>
    <property type="match status" value="1"/>
</dbReference>
<keyword evidence="4" id="KW-0804">Transcription</keyword>
<protein>
    <submittedName>
        <fullName evidence="7">LacI family transcriptional regulator</fullName>
    </submittedName>
</protein>
<feature type="domain" description="HTH cro/C1-type" evidence="6">
    <location>
        <begin position="6"/>
        <end position="47"/>
    </location>
</feature>
<dbReference type="Pfam" id="PF00356">
    <property type="entry name" value="LacI"/>
    <property type="match status" value="1"/>
</dbReference>
<dbReference type="Pfam" id="PF13377">
    <property type="entry name" value="Peripla_BP_3"/>
    <property type="match status" value="1"/>
</dbReference>
<sequence>MSIRIADVAQKAGVSQATVSRVLNGSDTVTARTRSKVMKVIHELDYQPNAAAKNLRSQKTMTIGVIVPDVNNAYYAEVIKGIANVAYARKYKIIICDTENNKDKEFEFVNLLMNRTIDGLVMVTPNLLEDEIKQVAAKGYSLAVIGKDIQHERIPCAFTNNVKFSIEVIRHLVERGHRDIVFLSGYADAVDSMERLEGYMKGLKEHELPFRPEYVEDGNFSEEGGYDAIKRLMDSGLPFTAVYAANDEMALGVYKACKERGVRIPEDLAVVGVDNNRIGSYILPGLSTVDQPKYEMGAVIVEKLIDLMNTEDGPGQRIFEIPSQLIIRGSSDYRRGE</sequence>
<dbReference type="PRINTS" id="PR00036">
    <property type="entry name" value="HTHLACI"/>
</dbReference>
<dbReference type="Gene3D" id="1.10.260.40">
    <property type="entry name" value="lambda repressor-like DNA-binding domains"/>
    <property type="match status" value="1"/>
</dbReference>
<evidence type="ECO:0000313" key="7">
    <source>
        <dbReference type="EMBL" id="TFE86613.1"/>
    </source>
</evidence>
<dbReference type="EMBL" id="MYFO01000018">
    <property type="protein sequence ID" value="TFE86613.1"/>
    <property type="molecule type" value="Genomic_DNA"/>
</dbReference>
<dbReference type="PROSITE" id="PS50932">
    <property type="entry name" value="HTH_LACI_2"/>
    <property type="match status" value="1"/>
</dbReference>
<dbReference type="Gene3D" id="3.40.50.2300">
    <property type="match status" value="2"/>
</dbReference>
<dbReference type="InterPro" id="IPR046335">
    <property type="entry name" value="LacI/GalR-like_sensor"/>
</dbReference>
<comment type="caution">
    <text evidence="7">The sequence shown here is derived from an EMBL/GenBank/DDBJ whole genome shotgun (WGS) entry which is preliminary data.</text>
</comment>
<dbReference type="CDD" id="cd01392">
    <property type="entry name" value="HTH_LacI"/>
    <property type="match status" value="1"/>
</dbReference>
<keyword evidence="1" id="KW-0678">Repressor</keyword>
<dbReference type="CDD" id="cd06267">
    <property type="entry name" value="PBP1_LacI_sugar_binding-like"/>
    <property type="match status" value="1"/>
</dbReference>
<dbReference type="GO" id="GO:0003700">
    <property type="term" value="F:DNA-binding transcription factor activity"/>
    <property type="evidence" value="ECO:0007669"/>
    <property type="project" value="TreeGrafter"/>
</dbReference>
<dbReference type="OrthoDB" id="9784962at2"/>
<dbReference type="PANTHER" id="PTHR30146">
    <property type="entry name" value="LACI-RELATED TRANSCRIPTIONAL REPRESSOR"/>
    <property type="match status" value="1"/>
</dbReference>
<evidence type="ECO:0000313" key="8">
    <source>
        <dbReference type="Proteomes" id="UP000298246"/>
    </source>
</evidence>
<evidence type="ECO:0000256" key="2">
    <source>
        <dbReference type="ARBA" id="ARBA00023015"/>
    </source>
</evidence>